<comment type="similarity">
    <text evidence="4">Belongs to the CHCHD7 family.</text>
</comment>
<dbReference type="KEGG" id="fas:105274211"/>
<evidence type="ECO:0000313" key="6">
    <source>
        <dbReference type="Proteomes" id="UP000694866"/>
    </source>
</evidence>
<keyword evidence="6" id="KW-1185">Reference proteome</keyword>
<dbReference type="SUPFAM" id="SSF47072">
    <property type="entry name" value="Cysteine alpha-hairpin motif"/>
    <property type="match status" value="1"/>
</dbReference>
<evidence type="ECO:0000256" key="4">
    <source>
        <dbReference type="ARBA" id="ARBA00038205"/>
    </source>
</evidence>
<dbReference type="PANTHER" id="PTHR46811:SF1">
    <property type="entry name" value="COILED-COIL-HELIX-COILED-COIL-HELIX DOMAIN-CONTAINING PROTEIN 7"/>
    <property type="match status" value="1"/>
</dbReference>
<evidence type="ECO:0000256" key="5">
    <source>
        <dbReference type="ARBA" id="ARBA00039509"/>
    </source>
</evidence>
<proteinExistence type="inferred from homology"/>
<evidence type="ECO:0000256" key="2">
    <source>
        <dbReference type="ARBA" id="ARBA00023128"/>
    </source>
</evidence>
<protein>
    <recommendedName>
        <fullName evidence="5">Coiled-coil-helix-coiled-coil-helix domain-containing protein 7</fullName>
    </recommendedName>
</protein>
<evidence type="ECO:0000256" key="1">
    <source>
        <dbReference type="ARBA" id="ARBA00004569"/>
    </source>
</evidence>
<keyword evidence="2" id="KW-0496">Mitochondrion</keyword>
<dbReference type="GO" id="GO:0005758">
    <property type="term" value="C:mitochondrial intermembrane space"/>
    <property type="evidence" value="ECO:0007669"/>
    <property type="project" value="UniProtKB-SubCell"/>
</dbReference>
<reference evidence="7" key="1">
    <citation type="submission" date="2025-08" db="UniProtKB">
        <authorList>
            <consortium name="RefSeq"/>
        </authorList>
    </citation>
    <scope>IDENTIFICATION</scope>
    <source>
        <strain evidence="7">USDA-PBARC FA_bdor</strain>
        <tissue evidence="7">Whole organism</tissue>
    </source>
</reference>
<name>A0A9R1UAW2_9HYME</name>
<dbReference type="InterPro" id="IPR009069">
    <property type="entry name" value="Cys_alpha_HP_mot_SF"/>
</dbReference>
<dbReference type="AlphaFoldDB" id="A0A9R1UAW2"/>
<evidence type="ECO:0000256" key="3">
    <source>
        <dbReference type="ARBA" id="ARBA00023157"/>
    </source>
</evidence>
<evidence type="ECO:0000313" key="7">
    <source>
        <dbReference type="RefSeq" id="XP_011315431.1"/>
    </source>
</evidence>
<gene>
    <name evidence="7" type="primary">LOC105274211</name>
</gene>
<comment type="subcellular location">
    <subcellularLocation>
        <location evidence="1">Mitochondrion intermembrane space</location>
    </subcellularLocation>
</comment>
<dbReference type="InterPro" id="IPR051040">
    <property type="entry name" value="COX23"/>
</dbReference>
<dbReference type="GO" id="GO:0033108">
    <property type="term" value="P:mitochondrial respiratory chain complex assembly"/>
    <property type="evidence" value="ECO:0007669"/>
    <property type="project" value="TreeGrafter"/>
</dbReference>
<dbReference type="RefSeq" id="XP_011315431.1">
    <property type="nucleotide sequence ID" value="XM_011317129.1"/>
</dbReference>
<organism evidence="6 7">
    <name type="scientific">Fopius arisanus</name>
    <dbReference type="NCBI Taxonomy" id="64838"/>
    <lineage>
        <taxon>Eukaryota</taxon>
        <taxon>Metazoa</taxon>
        <taxon>Ecdysozoa</taxon>
        <taxon>Arthropoda</taxon>
        <taxon>Hexapoda</taxon>
        <taxon>Insecta</taxon>
        <taxon>Pterygota</taxon>
        <taxon>Neoptera</taxon>
        <taxon>Endopterygota</taxon>
        <taxon>Hymenoptera</taxon>
        <taxon>Apocrita</taxon>
        <taxon>Ichneumonoidea</taxon>
        <taxon>Braconidae</taxon>
        <taxon>Opiinae</taxon>
        <taxon>Fopius</taxon>
    </lineage>
</organism>
<dbReference type="Proteomes" id="UP000694866">
    <property type="component" value="Unplaced"/>
</dbReference>
<dbReference type="PANTHER" id="PTHR46811">
    <property type="entry name" value="COILED-COIL-HELIX-COILED-COIL-HELIX DOMAIN-CONTAINING PROTEIN 7"/>
    <property type="match status" value="1"/>
</dbReference>
<sequence length="91" mass="10944">MAKNRSEIEAAKQQLILDNPCHEESEGSRRCLEKNNYNYDACTLYFDNFKACKKFWNEVKWSRKRQGITPPLPLPDDRKKIKAEYMEKMRR</sequence>
<accession>A0A9R1UAW2</accession>
<dbReference type="GeneID" id="105274211"/>
<keyword evidence="3" id="KW-1015">Disulfide bond</keyword>
<dbReference type="Gene3D" id="1.10.287.1130">
    <property type="entry name" value="CytochromE C oxidase copper chaperone"/>
    <property type="match status" value="1"/>
</dbReference>
<dbReference type="OrthoDB" id="9971592at2759"/>